<dbReference type="Proteomes" id="UP000438699">
    <property type="component" value="Unassembled WGS sequence"/>
</dbReference>
<sequence length="71" mass="8649">MSGKRPYYPCENCRFRKFTEDDPFSLLGWFWTWHTKWCPGWKKYLRTLKEHGENPPVAGDLRGVWDDPERE</sequence>
<reference evidence="2 3" key="1">
    <citation type="journal article" date="2017" name="Int. J. Syst. Evol. Microbiol.">
        <title>Desulfovibrio senegalensis sp. nov., a mesophilic sulfate reducer isolated from marine sediment.</title>
        <authorList>
            <person name="Thioye A."/>
            <person name="Gam Z.B.A."/>
            <person name="Mbengue M."/>
            <person name="Cayol J.L."/>
            <person name="Joseph-Bartoli M."/>
            <person name="Toure-Kane C."/>
            <person name="Labat M."/>
        </authorList>
    </citation>
    <scope>NUCLEOTIDE SEQUENCE [LARGE SCALE GENOMIC DNA]</scope>
    <source>
        <strain evidence="2 3">DSM 101509</strain>
    </source>
</reference>
<comment type="caution">
    <text evidence="2">The sequence shown here is derived from an EMBL/GenBank/DDBJ whole genome shotgun (WGS) entry which is preliminary data.</text>
</comment>
<feature type="region of interest" description="Disordered" evidence="1">
    <location>
        <begin position="52"/>
        <end position="71"/>
    </location>
</feature>
<accession>A0A6N6N162</accession>
<keyword evidence="3" id="KW-1185">Reference proteome</keyword>
<dbReference type="EMBL" id="WAIE01000004">
    <property type="protein sequence ID" value="KAB1441463.1"/>
    <property type="molecule type" value="Genomic_DNA"/>
</dbReference>
<protein>
    <submittedName>
        <fullName evidence="2">Uncharacterized protein</fullName>
    </submittedName>
</protein>
<evidence type="ECO:0000313" key="3">
    <source>
        <dbReference type="Proteomes" id="UP000438699"/>
    </source>
</evidence>
<evidence type="ECO:0000256" key="1">
    <source>
        <dbReference type="SAM" id="MobiDB-lite"/>
    </source>
</evidence>
<gene>
    <name evidence="2" type="ORF">F8A88_11005</name>
</gene>
<evidence type="ECO:0000313" key="2">
    <source>
        <dbReference type="EMBL" id="KAB1441463.1"/>
    </source>
</evidence>
<name>A0A6N6N162_9BACT</name>
<proteinExistence type="predicted"/>
<organism evidence="2 3">
    <name type="scientific">Pseudodesulfovibrio senegalensis</name>
    <dbReference type="NCBI Taxonomy" id="1721087"/>
    <lineage>
        <taxon>Bacteria</taxon>
        <taxon>Pseudomonadati</taxon>
        <taxon>Thermodesulfobacteriota</taxon>
        <taxon>Desulfovibrionia</taxon>
        <taxon>Desulfovibrionales</taxon>
        <taxon>Desulfovibrionaceae</taxon>
    </lineage>
</organism>
<dbReference type="OrthoDB" id="286356at2"/>
<dbReference type="RefSeq" id="WP_151151206.1">
    <property type="nucleotide sequence ID" value="NZ_WAIE01000004.1"/>
</dbReference>
<dbReference type="AlphaFoldDB" id="A0A6N6N162"/>